<reference evidence="4 5" key="1">
    <citation type="journal article" date="2021" name="Elife">
        <title>Chloroplast acquisition without the gene transfer in kleptoplastic sea slugs, Plakobranchus ocellatus.</title>
        <authorList>
            <person name="Maeda T."/>
            <person name="Takahashi S."/>
            <person name="Yoshida T."/>
            <person name="Shimamura S."/>
            <person name="Takaki Y."/>
            <person name="Nagai Y."/>
            <person name="Toyoda A."/>
            <person name="Suzuki Y."/>
            <person name="Arimoto A."/>
            <person name="Ishii H."/>
            <person name="Satoh N."/>
            <person name="Nishiyama T."/>
            <person name="Hasebe M."/>
            <person name="Maruyama T."/>
            <person name="Minagawa J."/>
            <person name="Obokata J."/>
            <person name="Shigenobu S."/>
        </authorList>
    </citation>
    <scope>NUCLEOTIDE SEQUENCE [LARGE SCALE GENOMIC DNA]</scope>
</reference>
<keyword evidence="1" id="KW-0677">Repeat</keyword>
<dbReference type="PROSITE" id="PS50088">
    <property type="entry name" value="ANK_REPEAT"/>
    <property type="match status" value="2"/>
</dbReference>
<accession>A0AAV4AZ67</accession>
<dbReference type="PANTHER" id="PTHR24161">
    <property type="entry name" value="ANK_REP_REGION DOMAIN-CONTAINING PROTEIN-RELATED"/>
    <property type="match status" value="1"/>
</dbReference>
<dbReference type="Pfam" id="PF12796">
    <property type="entry name" value="Ank_2"/>
    <property type="match status" value="1"/>
</dbReference>
<evidence type="ECO:0000313" key="5">
    <source>
        <dbReference type="Proteomes" id="UP000735302"/>
    </source>
</evidence>
<feature type="repeat" description="ANK" evidence="3">
    <location>
        <begin position="18"/>
        <end position="54"/>
    </location>
</feature>
<comment type="caution">
    <text evidence="4">The sequence shown here is derived from an EMBL/GenBank/DDBJ whole genome shotgun (WGS) entry which is preliminary data.</text>
</comment>
<dbReference type="InterPro" id="IPR002110">
    <property type="entry name" value="Ankyrin_rpt"/>
</dbReference>
<keyword evidence="5" id="KW-1185">Reference proteome</keyword>
<protein>
    <submittedName>
        <fullName evidence="4">Ankyrin homolog</fullName>
    </submittedName>
</protein>
<evidence type="ECO:0000313" key="4">
    <source>
        <dbReference type="EMBL" id="GFO12577.1"/>
    </source>
</evidence>
<dbReference type="SUPFAM" id="SSF48403">
    <property type="entry name" value="Ankyrin repeat"/>
    <property type="match status" value="1"/>
</dbReference>
<dbReference type="PANTHER" id="PTHR24161:SF85">
    <property type="entry name" value="PALMITOYLTRANSFERASE HIP14"/>
    <property type="match status" value="1"/>
</dbReference>
<gene>
    <name evidence="4" type="ORF">PoB_003908200</name>
</gene>
<evidence type="ECO:0000256" key="1">
    <source>
        <dbReference type="ARBA" id="ARBA00022737"/>
    </source>
</evidence>
<dbReference type="Gene3D" id="1.25.40.20">
    <property type="entry name" value="Ankyrin repeat-containing domain"/>
    <property type="match status" value="1"/>
</dbReference>
<evidence type="ECO:0000256" key="2">
    <source>
        <dbReference type="ARBA" id="ARBA00023043"/>
    </source>
</evidence>
<dbReference type="EMBL" id="BLXT01004434">
    <property type="protein sequence ID" value="GFO12577.1"/>
    <property type="molecule type" value="Genomic_DNA"/>
</dbReference>
<feature type="repeat" description="ANK" evidence="3">
    <location>
        <begin position="93"/>
        <end position="125"/>
    </location>
</feature>
<name>A0AAV4AZ67_9GAST</name>
<dbReference type="PROSITE" id="PS50297">
    <property type="entry name" value="ANK_REP_REGION"/>
    <property type="match status" value="1"/>
</dbReference>
<evidence type="ECO:0000256" key="3">
    <source>
        <dbReference type="PROSITE-ProRule" id="PRU00023"/>
    </source>
</evidence>
<dbReference type="AlphaFoldDB" id="A0AAV4AZ67"/>
<keyword evidence="2 3" id="KW-0040">ANK repeat</keyword>
<proteinExistence type="predicted"/>
<dbReference type="SMART" id="SM00248">
    <property type="entry name" value="ANK"/>
    <property type="match status" value="4"/>
</dbReference>
<sequence>MVNKLITAGTHLDVRNDEGLTPLMLAAKFITDERMMATITMLKDNGADLTAVDKVGNTFLHLMVQSWQCLNEKTLRLLGCDNLVSVINRQTKYGMTPLMLAAEEQNFKAIKVLLELGADPNIVDNASWETCAALSIVLENGEKVFVNKNTASDCTELLIIHNALSSLPECCYSHFHRMIIRDQRRFVQLMVTHGMPPLCKTVRTFKDFMFRPHMEEYIGAGKFSPIAVAVLYNNITVAQYMLENWFLTPADVVGSSELQHLRSKLKRRSQVESLSFLEENLSQQSLRFIEENLSQPMSLFQLSFVAVSAQLGGMAGREERVRKIPLPQIIQDILLFQHATSLLKNSGSPTGSSA</sequence>
<dbReference type="Proteomes" id="UP000735302">
    <property type="component" value="Unassembled WGS sequence"/>
</dbReference>
<organism evidence="4 5">
    <name type="scientific">Plakobranchus ocellatus</name>
    <dbReference type="NCBI Taxonomy" id="259542"/>
    <lineage>
        <taxon>Eukaryota</taxon>
        <taxon>Metazoa</taxon>
        <taxon>Spiralia</taxon>
        <taxon>Lophotrochozoa</taxon>
        <taxon>Mollusca</taxon>
        <taxon>Gastropoda</taxon>
        <taxon>Heterobranchia</taxon>
        <taxon>Euthyneura</taxon>
        <taxon>Panpulmonata</taxon>
        <taxon>Sacoglossa</taxon>
        <taxon>Placobranchoidea</taxon>
        <taxon>Plakobranchidae</taxon>
        <taxon>Plakobranchus</taxon>
    </lineage>
</organism>
<dbReference type="InterPro" id="IPR036770">
    <property type="entry name" value="Ankyrin_rpt-contain_sf"/>
</dbReference>